<dbReference type="AlphaFoldDB" id="A0A060I491"/>
<dbReference type="EMBL" id="CP006988">
    <property type="protein sequence ID" value="AIC29943.1"/>
    <property type="molecule type" value="Genomic_DNA"/>
</dbReference>
<dbReference type="KEGG" id="rei:IE4771_PB00213"/>
<dbReference type="HOGENOM" id="CLU_2957469_0_0_5"/>
<dbReference type="Proteomes" id="UP000027180">
    <property type="component" value="Plasmid pRetIE4771b"/>
</dbReference>
<proteinExistence type="predicted"/>
<name>A0A060I491_RHIET</name>
<keyword evidence="1" id="KW-0614">Plasmid</keyword>
<geneLocation type="plasmid" evidence="1 2">
    <name>pRetIE4771b</name>
</geneLocation>
<gene>
    <name evidence="1" type="ORF">IE4771_PB00213</name>
</gene>
<evidence type="ECO:0000313" key="1">
    <source>
        <dbReference type="EMBL" id="AIC29943.1"/>
    </source>
</evidence>
<accession>A0A060I491</accession>
<protein>
    <submittedName>
        <fullName evidence="1">Uncharacterized protein</fullName>
    </submittedName>
</protein>
<sequence length="59" mass="6705">MAAVAAGRVLTWHLLWKAFLDAGWAATRYYRAIPRRFWRQAISRKICRALAGLTGSWAA</sequence>
<evidence type="ECO:0000313" key="2">
    <source>
        <dbReference type="Proteomes" id="UP000027180"/>
    </source>
</evidence>
<reference evidence="1 2" key="1">
    <citation type="submission" date="2013-12" db="EMBL/GenBank/DDBJ databases">
        <title>Complete genome sequence of Rhizobium etli bv. mimosae IE4771.</title>
        <authorList>
            <person name="Bustos P."/>
            <person name="Santamaria R.I."/>
            <person name="Lozano L."/>
            <person name="Ormeno-Orrillo E."/>
            <person name="Rogel M.A."/>
            <person name="Romero D."/>
            <person name="Cevallos M.A."/>
            <person name="Martinez-Romero E."/>
            <person name="Gonzalez V."/>
        </authorList>
    </citation>
    <scope>NUCLEOTIDE SEQUENCE [LARGE SCALE GENOMIC DNA]</scope>
    <source>
        <strain evidence="1 2">IE4771</strain>
        <plasmid evidence="2">Plasmid pRetIE4771b</plasmid>
    </source>
</reference>
<organism evidence="1 2">
    <name type="scientific">Rhizobium etli bv. mimosae str. IE4771</name>
    <dbReference type="NCBI Taxonomy" id="1432050"/>
    <lineage>
        <taxon>Bacteria</taxon>
        <taxon>Pseudomonadati</taxon>
        <taxon>Pseudomonadota</taxon>
        <taxon>Alphaproteobacteria</taxon>
        <taxon>Hyphomicrobiales</taxon>
        <taxon>Rhizobiaceae</taxon>
        <taxon>Rhizobium/Agrobacterium group</taxon>
        <taxon>Rhizobium</taxon>
    </lineage>
</organism>